<organism evidence="10 11">
    <name type="scientific">Clostridium lentum</name>
    <dbReference type="NCBI Taxonomy" id="2763037"/>
    <lineage>
        <taxon>Bacteria</taxon>
        <taxon>Bacillati</taxon>
        <taxon>Bacillota</taxon>
        <taxon>Clostridia</taxon>
        <taxon>Eubacteriales</taxon>
        <taxon>Clostridiaceae</taxon>
        <taxon>Clostridium</taxon>
    </lineage>
</organism>
<dbReference type="GO" id="GO:0004713">
    <property type="term" value="F:protein tyrosine kinase activity"/>
    <property type="evidence" value="ECO:0007669"/>
    <property type="project" value="TreeGrafter"/>
</dbReference>
<keyword evidence="5 7" id="KW-1133">Transmembrane helix</keyword>
<comment type="similarity">
    <text evidence="2">Belongs to the CpsC/CapA family.</text>
</comment>
<proteinExistence type="inferred from homology"/>
<feature type="domain" description="Polysaccharide chain length determinant N-terminal" evidence="8">
    <location>
        <begin position="6"/>
        <end position="93"/>
    </location>
</feature>
<dbReference type="EMBL" id="JACOOQ010000001">
    <property type="protein sequence ID" value="MBC5638992.1"/>
    <property type="molecule type" value="Genomic_DNA"/>
</dbReference>
<dbReference type="InterPro" id="IPR032807">
    <property type="entry name" value="GNVR"/>
</dbReference>
<protein>
    <submittedName>
        <fullName evidence="10">Capsular biosynthesis protein</fullName>
    </submittedName>
</protein>
<dbReference type="PANTHER" id="PTHR32309:SF13">
    <property type="entry name" value="FERRIC ENTEROBACTIN TRANSPORT PROTEIN FEPE"/>
    <property type="match status" value="1"/>
</dbReference>
<comment type="subcellular location">
    <subcellularLocation>
        <location evidence="1">Cell membrane</location>
        <topology evidence="1">Multi-pass membrane protein</topology>
    </subcellularLocation>
</comment>
<feature type="transmembrane region" description="Helical" evidence="7">
    <location>
        <begin position="176"/>
        <end position="197"/>
    </location>
</feature>
<reference evidence="10" key="1">
    <citation type="submission" date="2020-08" db="EMBL/GenBank/DDBJ databases">
        <title>Genome public.</title>
        <authorList>
            <person name="Liu C."/>
            <person name="Sun Q."/>
        </authorList>
    </citation>
    <scope>NUCLEOTIDE SEQUENCE</scope>
    <source>
        <strain evidence="10">NSJ-42</strain>
    </source>
</reference>
<evidence type="ECO:0000256" key="3">
    <source>
        <dbReference type="ARBA" id="ARBA00022475"/>
    </source>
</evidence>
<dbReference type="AlphaFoldDB" id="A0A8I0ABA6"/>
<evidence type="ECO:0000256" key="1">
    <source>
        <dbReference type="ARBA" id="ARBA00004651"/>
    </source>
</evidence>
<evidence type="ECO:0000256" key="2">
    <source>
        <dbReference type="ARBA" id="ARBA00006683"/>
    </source>
</evidence>
<gene>
    <name evidence="10" type="ORF">H8R92_00825</name>
</gene>
<keyword evidence="4 7" id="KW-0812">Transmembrane</keyword>
<keyword evidence="11" id="KW-1185">Reference proteome</keyword>
<evidence type="ECO:0000259" key="8">
    <source>
        <dbReference type="Pfam" id="PF02706"/>
    </source>
</evidence>
<evidence type="ECO:0000256" key="7">
    <source>
        <dbReference type="SAM" id="Phobius"/>
    </source>
</evidence>
<dbReference type="Pfam" id="PF02706">
    <property type="entry name" value="Wzz"/>
    <property type="match status" value="1"/>
</dbReference>
<keyword evidence="3" id="KW-1003">Cell membrane</keyword>
<evidence type="ECO:0000256" key="4">
    <source>
        <dbReference type="ARBA" id="ARBA00022692"/>
    </source>
</evidence>
<evidence type="ECO:0000256" key="6">
    <source>
        <dbReference type="ARBA" id="ARBA00023136"/>
    </source>
</evidence>
<name>A0A8I0ABA6_9CLOT</name>
<dbReference type="Proteomes" id="UP000662088">
    <property type="component" value="Unassembled WGS sequence"/>
</dbReference>
<comment type="caution">
    <text evidence="10">The sequence shown here is derived from an EMBL/GenBank/DDBJ whole genome shotgun (WGS) entry which is preliminary data.</text>
</comment>
<dbReference type="RefSeq" id="WP_186834415.1">
    <property type="nucleotide sequence ID" value="NZ_JACOOQ010000001.1"/>
</dbReference>
<evidence type="ECO:0000259" key="9">
    <source>
        <dbReference type="Pfam" id="PF13807"/>
    </source>
</evidence>
<sequence length="225" mass="25398">MEEQVISISEIIDAVKKRWKIIALCTLIATLVSGIFNFFIIAPTYEASTKVFIGKEESSVENYNYNDITMYQKLLKTYSELIKTKDLINRSITNSEYELEVEDVLNNVSVTTVADTQMIQIAYKSTSPNIAKNMLENITNEFITTAQELVPNGNVRVLETVELPEEPVAPNKKMNIAIAFILGMMVGLGIVFLLEYLDNTYKNKEQLEKDLDIPVLGVIPMSDLE</sequence>
<evidence type="ECO:0000313" key="11">
    <source>
        <dbReference type="Proteomes" id="UP000662088"/>
    </source>
</evidence>
<dbReference type="InterPro" id="IPR050445">
    <property type="entry name" value="Bact_polysacc_biosynth/exp"/>
</dbReference>
<dbReference type="InterPro" id="IPR003856">
    <property type="entry name" value="LPS_length_determ_N"/>
</dbReference>
<evidence type="ECO:0000256" key="5">
    <source>
        <dbReference type="ARBA" id="ARBA00022989"/>
    </source>
</evidence>
<feature type="domain" description="Tyrosine-protein kinase G-rich" evidence="9">
    <location>
        <begin position="150"/>
        <end position="193"/>
    </location>
</feature>
<keyword evidence="6 7" id="KW-0472">Membrane</keyword>
<dbReference type="Pfam" id="PF13807">
    <property type="entry name" value="GNVR"/>
    <property type="match status" value="1"/>
</dbReference>
<dbReference type="GO" id="GO:0005886">
    <property type="term" value="C:plasma membrane"/>
    <property type="evidence" value="ECO:0007669"/>
    <property type="project" value="UniProtKB-SubCell"/>
</dbReference>
<dbReference type="PANTHER" id="PTHR32309">
    <property type="entry name" value="TYROSINE-PROTEIN KINASE"/>
    <property type="match status" value="1"/>
</dbReference>
<accession>A0A8I0ABA6</accession>
<evidence type="ECO:0000313" key="10">
    <source>
        <dbReference type="EMBL" id="MBC5638992.1"/>
    </source>
</evidence>
<feature type="transmembrane region" description="Helical" evidence="7">
    <location>
        <begin position="21"/>
        <end position="42"/>
    </location>
</feature>